<dbReference type="PATRIC" id="fig|595434.4.peg.531"/>
<dbReference type="OrthoDB" id="248091at2"/>
<comment type="caution">
    <text evidence="3">The sequence shown here is derived from an EMBL/GenBank/DDBJ whole genome shotgun (WGS) entry which is preliminary data.</text>
</comment>
<name>A0A0J1BLV7_RHOIS</name>
<dbReference type="PANTHER" id="PTHR34322:SF2">
    <property type="entry name" value="TRANSPOSASE IS200-LIKE DOMAIN-CONTAINING PROTEIN"/>
    <property type="match status" value="1"/>
</dbReference>
<feature type="region of interest" description="Disordered" evidence="1">
    <location>
        <begin position="216"/>
        <end position="261"/>
    </location>
</feature>
<dbReference type="SMART" id="SM01321">
    <property type="entry name" value="Y1_Tnp"/>
    <property type="match status" value="1"/>
</dbReference>
<feature type="compositionally biased region" description="Low complexity" evidence="1">
    <location>
        <begin position="216"/>
        <end position="227"/>
    </location>
</feature>
<dbReference type="Gene3D" id="3.30.70.1290">
    <property type="entry name" value="Transposase IS200-like"/>
    <property type="match status" value="1"/>
</dbReference>
<keyword evidence="4" id="KW-1185">Reference proteome</keyword>
<reference evidence="3" key="1">
    <citation type="submission" date="2015-05" db="EMBL/GenBank/DDBJ databases">
        <title>Permanent draft genome of Rhodopirellula islandicus K833.</title>
        <authorList>
            <person name="Kizina J."/>
            <person name="Richter M."/>
            <person name="Glockner F.O."/>
            <person name="Harder J."/>
        </authorList>
    </citation>
    <scope>NUCLEOTIDE SEQUENCE [LARGE SCALE GENOMIC DNA]</scope>
    <source>
        <strain evidence="3">K833</strain>
    </source>
</reference>
<dbReference type="GO" id="GO:0004803">
    <property type="term" value="F:transposase activity"/>
    <property type="evidence" value="ECO:0007669"/>
    <property type="project" value="InterPro"/>
</dbReference>
<dbReference type="STRING" id="595434.RISK_000548"/>
<accession>A0A0J1BLV7</accession>
<organism evidence="3 4">
    <name type="scientific">Rhodopirellula islandica</name>
    <dbReference type="NCBI Taxonomy" id="595434"/>
    <lineage>
        <taxon>Bacteria</taxon>
        <taxon>Pseudomonadati</taxon>
        <taxon>Planctomycetota</taxon>
        <taxon>Planctomycetia</taxon>
        <taxon>Pirellulales</taxon>
        <taxon>Pirellulaceae</taxon>
        <taxon>Rhodopirellula</taxon>
    </lineage>
</organism>
<dbReference type="AlphaFoldDB" id="A0A0J1BLV7"/>
<protein>
    <submittedName>
        <fullName evidence="3">Transposase</fullName>
    </submittedName>
</protein>
<dbReference type="EMBL" id="LECT01000006">
    <property type="protein sequence ID" value="KLU07470.1"/>
    <property type="molecule type" value="Genomic_DNA"/>
</dbReference>
<feature type="domain" description="Transposase IS200-like" evidence="2">
    <location>
        <begin position="20"/>
        <end position="189"/>
    </location>
</feature>
<dbReference type="GO" id="GO:0003677">
    <property type="term" value="F:DNA binding"/>
    <property type="evidence" value="ECO:0007669"/>
    <property type="project" value="InterPro"/>
</dbReference>
<gene>
    <name evidence="3" type="ORF">RISK_000548</name>
</gene>
<dbReference type="InterPro" id="IPR036515">
    <property type="entry name" value="Transposase_17_sf"/>
</dbReference>
<dbReference type="GO" id="GO:0006313">
    <property type="term" value="P:DNA transposition"/>
    <property type="evidence" value="ECO:0007669"/>
    <property type="project" value="InterPro"/>
</dbReference>
<dbReference type="InterPro" id="IPR002686">
    <property type="entry name" value="Transposase_17"/>
</dbReference>
<evidence type="ECO:0000259" key="2">
    <source>
        <dbReference type="SMART" id="SM01321"/>
    </source>
</evidence>
<dbReference type="PANTHER" id="PTHR34322">
    <property type="entry name" value="TRANSPOSASE, Y1_TNP DOMAIN-CONTAINING"/>
    <property type="match status" value="1"/>
</dbReference>
<dbReference type="Proteomes" id="UP000036367">
    <property type="component" value="Unassembled WGS sequence"/>
</dbReference>
<evidence type="ECO:0000313" key="4">
    <source>
        <dbReference type="Proteomes" id="UP000036367"/>
    </source>
</evidence>
<evidence type="ECO:0000313" key="3">
    <source>
        <dbReference type="EMBL" id="KLU07470.1"/>
    </source>
</evidence>
<dbReference type="RefSeq" id="WP_047812601.1">
    <property type="nucleotide sequence ID" value="NZ_LECT01000006.1"/>
</dbReference>
<proteinExistence type="predicted"/>
<dbReference type="SUPFAM" id="SSF143422">
    <property type="entry name" value="Transposase IS200-like"/>
    <property type="match status" value="1"/>
</dbReference>
<sequence length="362" mass="40692">MVRLARCEVFDPDEVAVAHVWNRTCRRCFLLGDDSVSGKNFDHRKVWIEDLLHQFAAEFGIDLLGFAILSNHFHLILRTRPDVVASWSDEEVAARWCRICPHNRKPDGSPAEPTKPEIRAIAGCPVKLAEIRQRLSSLSWWMRLLCQRVSMRANAEEDESGRFFQDRYKATRLVDEASLLACSAYVDLNLIRAAMAQTLETSDHTSVQRRIEAAQQDVAQAQDATQALKEGPDRQTNRPDAFLSPLTIDEASDPIGPDPSPLRDRCSEKGFLAMSLVDYLELLDWTARQSIPGKGGTTPASVAAVLKRLGLDGTVWCELAGNFGQLFGNVAGRPESVDSIRSHRTQRRYHLRRRARELMTTA</sequence>
<evidence type="ECO:0000256" key="1">
    <source>
        <dbReference type="SAM" id="MobiDB-lite"/>
    </source>
</evidence>